<keyword evidence="10 13" id="KW-0472">Membrane</keyword>
<keyword evidence="9 11" id="KW-0408">Iron</keyword>
<dbReference type="InterPro" id="IPR001128">
    <property type="entry name" value="Cyt_P450"/>
</dbReference>
<dbReference type="GO" id="GO:0016020">
    <property type="term" value="C:membrane"/>
    <property type="evidence" value="ECO:0007669"/>
    <property type="project" value="UniProtKB-SubCell"/>
</dbReference>
<evidence type="ECO:0000313" key="15">
    <source>
        <dbReference type="Proteomes" id="UP001420932"/>
    </source>
</evidence>
<dbReference type="SUPFAM" id="SSF48264">
    <property type="entry name" value="Cytochrome P450"/>
    <property type="match status" value="1"/>
</dbReference>
<dbReference type="InterPro" id="IPR036396">
    <property type="entry name" value="Cyt_P450_sf"/>
</dbReference>
<keyword evidence="8 12" id="KW-0560">Oxidoreductase</keyword>
<evidence type="ECO:0008006" key="16">
    <source>
        <dbReference type="Google" id="ProtNLM"/>
    </source>
</evidence>
<keyword evidence="12" id="KW-0503">Monooxygenase</keyword>
<evidence type="ECO:0000256" key="3">
    <source>
        <dbReference type="ARBA" id="ARBA00010617"/>
    </source>
</evidence>
<dbReference type="GO" id="GO:0020037">
    <property type="term" value="F:heme binding"/>
    <property type="evidence" value="ECO:0007669"/>
    <property type="project" value="InterPro"/>
</dbReference>
<evidence type="ECO:0000256" key="5">
    <source>
        <dbReference type="ARBA" id="ARBA00022692"/>
    </source>
</evidence>
<keyword evidence="15" id="KW-1185">Reference proteome</keyword>
<proteinExistence type="inferred from homology"/>
<dbReference type="PRINTS" id="PR00463">
    <property type="entry name" value="EP450I"/>
</dbReference>
<evidence type="ECO:0000313" key="14">
    <source>
        <dbReference type="EMBL" id="KAK9135679.1"/>
    </source>
</evidence>
<accession>A0AAP0JKW6</accession>
<feature type="transmembrane region" description="Helical" evidence="13">
    <location>
        <begin position="120"/>
        <end position="140"/>
    </location>
</feature>
<comment type="caution">
    <text evidence="14">The sequence shown here is derived from an EMBL/GenBank/DDBJ whole genome shotgun (WGS) entry which is preliminary data.</text>
</comment>
<name>A0AAP0JKW6_9MAGN</name>
<dbReference type="Gene3D" id="1.10.630.10">
    <property type="entry name" value="Cytochrome P450"/>
    <property type="match status" value="2"/>
</dbReference>
<comment type="subcellular location">
    <subcellularLocation>
        <location evidence="2">Membrane</location>
        <topology evidence="2">Single-pass membrane protein</topology>
    </subcellularLocation>
</comment>
<dbReference type="GO" id="GO:0033075">
    <property type="term" value="P:isoquinoline alkaloid biosynthetic process"/>
    <property type="evidence" value="ECO:0007669"/>
    <property type="project" value="UniProtKB-ARBA"/>
</dbReference>
<evidence type="ECO:0000256" key="9">
    <source>
        <dbReference type="ARBA" id="ARBA00023004"/>
    </source>
</evidence>
<dbReference type="PROSITE" id="PS00086">
    <property type="entry name" value="CYTOCHROME_P450"/>
    <property type="match status" value="1"/>
</dbReference>
<dbReference type="PANTHER" id="PTHR47944:SF4">
    <property type="entry name" value="OS09G0441700 PROTEIN"/>
    <property type="match status" value="1"/>
</dbReference>
<evidence type="ECO:0000256" key="11">
    <source>
        <dbReference type="PIRSR" id="PIRSR602401-1"/>
    </source>
</evidence>
<keyword evidence="6 11" id="KW-0479">Metal-binding</keyword>
<evidence type="ECO:0000256" key="1">
    <source>
        <dbReference type="ARBA" id="ARBA00001971"/>
    </source>
</evidence>
<keyword evidence="4 11" id="KW-0349">Heme</keyword>
<evidence type="ECO:0000256" key="13">
    <source>
        <dbReference type="SAM" id="Phobius"/>
    </source>
</evidence>
<dbReference type="Pfam" id="PF00067">
    <property type="entry name" value="p450"/>
    <property type="match status" value="2"/>
</dbReference>
<dbReference type="GO" id="GO:0004497">
    <property type="term" value="F:monooxygenase activity"/>
    <property type="evidence" value="ECO:0007669"/>
    <property type="project" value="UniProtKB-KW"/>
</dbReference>
<evidence type="ECO:0000256" key="12">
    <source>
        <dbReference type="RuleBase" id="RU000461"/>
    </source>
</evidence>
<sequence>MVKISKSSINTIMFGISLSFPERILSSVWARKNETKMMVCDLFQERDRQLIYSIPICQNGLEDEWMWGGDHQGIYMVLKCFVELVVEINGKKNKKKGHVILAKGETKSDRSNPERSMEQSMLWIAVTVIVFLLGWSMKLLDRTSSKQQQQQQLPPGPPKIPLIGNLHQLNKGGELLHVVLAKMAQEYGTIMTVWFGGLQPSIVVSDYDLVWKVLVTKASDFSARKLPDLTRIISANFQTLATCDVGQHWHSLRRGLHSSALNPQTISDQAQLQESDIADLISSLEHEASLNNGLVHPLPKLRKLVIRLLARFCFGPDQFPNDEVFVQGMDCAVEDFIKQTGHTSLVHLFAITKYIPGLWRPYKEAESLKQRGLSDDVVILNLFELFSLAIDSTANAITWALAFMIHNREVQEKVFEQVIMKHKLGERRRGNVVMSVEEVRDMEYVHAVVKETVRMRPILPVAPQRAERDSELGGVKVREGTPVVMNLYAVLRDERVWREPNRFMPERFLGSDVGGDNYLEAMERSFVSFGVGRRICPGMELAKLQVALTLANLVKSFEWGSAVEGQLPDLNEEFRTFVLAMKTPLVARIVPRH</sequence>
<dbReference type="PRINTS" id="PR00385">
    <property type="entry name" value="P450"/>
</dbReference>
<evidence type="ECO:0000256" key="4">
    <source>
        <dbReference type="ARBA" id="ARBA00022617"/>
    </source>
</evidence>
<dbReference type="GO" id="GO:0005506">
    <property type="term" value="F:iron ion binding"/>
    <property type="evidence" value="ECO:0007669"/>
    <property type="project" value="InterPro"/>
</dbReference>
<protein>
    <recommendedName>
        <fullName evidence="16">Cytochrome P450</fullName>
    </recommendedName>
</protein>
<evidence type="ECO:0000256" key="2">
    <source>
        <dbReference type="ARBA" id="ARBA00004167"/>
    </source>
</evidence>
<dbReference type="Proteomes" id="UP001420932">
    <property type="component" value="Unassembled WGS sequence"/>
</dbReference>
<evidence type="ECO:0000256" key="10">
    <source>
        <dbReference type="ARBA" id="ARBA00023136"/>
    </source>
</evidence>
<organism evidence="14 15">
    <name type="scientific">Stephania yunnanensis</name>
    <dbReference type="NCBI Taxonomy" id="152371"/>
    <lineage>
        <taxon>Eukaryota</taxon>
        <taxon>Viridiplantae</taxon>
        <taxon>Streptophyta</taxon>
        <taxon>Embryophyta</taxon>
        <taxon>Tracheophyta</taxon>
        <taxon>Spermatophyta</taxon>
        <taxon>Magnoliopsida</taxon>
        <taxon>Ranunculales</taxon>
        <taxon>Menispermaceae</taxon>
        <taxon>Menispermoideae</taxon>
        <taxon>Cissampelideae</taxon>
        <taxon>Stephania</taxon>
    </lineage>
</organism>
<comment type="similarity">
    <text evidence="3 12">Belongs to the cytochrome P450 family.</text>
</comment>
<evidence type="ECO:0000256" key="7">
    <source>
        <dbReference type="ARBA" id="ARBA00022989"/>
    </source>
</evidence>
<keyword evidence="7 13" id="KW-1133">Transmembrane helix</keyword>
<keyword evidence="5 13" id="KW-0812">Transmembrane</keyword>
<evidence type="ECO:0000256" key="8">
    <source>
        <dbReference type="ARBA" id="ARBA00023002"/>
    </source>
</evidence>
<comment type="cofactor">
    <cofactor evidence="1 11">
        <name>heme</name>
        <dbReference type="ChEBI" id="CHEBI:30413"/>
    </cofactor>
</comment>
<evidence type="ECO:0000256" key="6">
    <source>
        <dbReference type="ARBA" id="ARBA00022723"/>
    </source>
</evidence>
<dbReference type="InterPro" id="IPR002401">
    <property type="entry name" value="Cyt_P450_E_grp-I"/>
</dbReference>
<dbReference type="AlphaFoldDB" id="A0AAP0JKW6"/>
<dbReference type="PANTHER" id="PTHR47944">
    <property type="entry name" value="CYTOCHROME P450 98A9"/>
    <property type="match status" value="1"/>
</dbReference>
<reference evidence="14 15" key="1">
    <citation type="submission" date="2024-01" db="EMBL/GenBank/DDBJ databases">
        <title>Genome assemblies of Stephania.</title>
        <authorList>
            <person name="Yang L."/>
        </authorList>
    </citation>
    <scope>NUCLEOTIDE SEQUENCE [LARGE SCALE GENOMIC DNA]</scope>
    <source>
        <strain evidence="14">YNDBR</strain>
        <tissue evidence="14">Leaf</tissue>
    </source>
</reference>
<dbReference type="GO" id="GO:0016717">
    <property type="term" value="F:oxidoreductase activity, acting on paired donors, with oxidation of a pair of donors resulting in the reduction of molecular oxygen to two molecules of water"/>
    <property type="evidence" value="ECO:0007669"/>
    <property type="project" value="UniProtKB-ARBA"/>
</dbReference>
<feature type="binding site" description="axial binding residue" evidence="11">
    <location>
        <position position="536"/>
    </location>
    <ligand>
        <name>heme</name>
        <dbReference type="ChEBI" id="CHEBI:30413"/>
    </ligand>
    <ligandPart>
        <name>Fe</name>
        <dbReference type="ChEBI" id="CHEBI:18248"/>
    </ligandPart>
</feature>
<dbReference type="InterPro" id="IPR017972">
    <property type="entry name" value="Cyt_P450_CS"/>
</dbReference>
<dbReference type="EMBL" id="JBBNAF010000006">
    <property type="protein sequence ID" value="KAK9135679.1"/>
    <property type="molecule type" value="Genomic_DNA"/>
</dbReference>
<gene>
    <name evidence="14" type="ORF">Syun_015009</name>
</gene>